<dbReference type="AlphaFoldDB" id="A0A9N8WKE9"/>
<dbReference type="PANTHER" id="PTHR43107:SF15">
    <property type="entry name" value="FATTY ACID TRANSPORT PROTEIN 3, ISOFORM A"/>
    <property type="match status" value="1"/>
</dbReference>
<proteinExistence type="inferred from homology"/>
<keyword evidence="5" id="KW-1133">Transmembrane helix</keyword>
<dbReference type="GO" id="GO:0005886">
    <property type="term" value="C:plasma membrane"/>
    <property type="evidence" value="ECO:0007669"/>
    <property type="project" value="TreeGrafter"/>
</dbReference>
<feature type="transmembrane region" description="Helical" evidence="5">
    <location>
        <begin position="235"/>
        <end position="257"/>
    </location>
</feature>
<keyword evidence="3" id="KW-0547">Nucleotide-binding</keyword>
<comment type="similarity">
    <text evidence="1">Belongs to the ATP-dependent AMP-binding enzyme family.</text>
</comment>
<dbReference type="Gene3D" id="3.40.50.12780">
    <property type="entry name" value="N-terminal domain of ligase-like"/>
    <property type="match status" value="1"/>
</dbReference>
<keyword evidence="4" id="KW-0067">ATP-binding</keyword>
<dbReference type="GO" id="GO:0005324">
    <property type="term" value="F:long-chain fatty acid transmembrane transporter activity"/>
    <property type="evidence" value="ECO:0007669"/>
    <property type="project" value="TreeGrafter"/>
</dbReference>
<evidence type="ECO:0000256" key="4">
    <source>
        <dbReference type="ARBA" id="ARBA00022840"/>
    </source>
</evidence>
<keyword evidence="5" id="KW-0812">Transmembrane</keyword>
<feature type="domain" description="AMP-dependent synthetase/ligase" evidence="6">
    <location>
        <begin position="87"/>
        <end position="340"/>
    </location>
</feature>
<keyword evidence="5" id="KW-0472">Membrane</keyword>
<dbReference type="Gene3D" id="3.30.300.30">
    <property type="match status" value="1"/>
</dbReference>
<organism evidence="7 8">
    <name type="scientific">Ambispora leptoticha</name>
    <dbReference type="NCBI Taxonomy" id="144679"/>
    <lineage>
        <taxon>Eukaryota</taxon>
        <taxon>Fungi</taxon>
        <taxon>Fungi incertae sedis</taxon>
        <taxon>Mucoromycota</taxon>
        <taxon>Glomeromycotina</taxon>
        <taxon>Glomeromycetes</taxon>
        <taxon>Archaeosporales</taxon>
        <taxon>Ambisporaceae</taxon>
        <taxon>Ambispora</taxon>
    </lineage>
</organism>
<dbReference type="PROSITE" id="PS00455">
    <property type="entry name" value="AMP_BINDING"/>
    <property type="match status" value="1"/>
</dbReference>
<accession>A0A9N8WKE9</accession>
<evidence type="ECO:0000256" key="5">
    <source>
        <dbReference type="SAM" id="Phobius"/>
    </source>
</evidence>
<evidence type="ECO:0000259" key="6">
    <source>
        <dbReference type="Pfam" id="PF00501"/>
    </source>
</evidence>
<name>A0A9N8WKE9_9GLOM</name>
<dbReference type="InterPro" id="IPR020845">
    <property type="entry name" value="AMP-binding_CS"/>
</dbReference>
<sequence>MSVALAAIAGAIAASYADARYGITRDMKNIMKKNESEILSRIMELGKQKSCSVYLIVEDAARRWPNKEALVFQDRSWTFAQCEQASLINTSLRKESFKNALDLCKPKLIVVSEDLLFNAIEIDHLEIPIVEFRFSNKVSNNDAFNNSLCDDWAAKTTTQTKRLFLNELSGIDSNNFVKPEIQLFDILCYIYTSGTTGFPKAIEFSHISILYINFSAPTLHEIYFFDDRRYCPLPLYHGSALALGFCACWGVGATFIVGQKFRASKFWDECRITNATSFQHIGELCRYLMLQPPSINDKNHKVRLIYGNGLRGDIWQAFRERFGIKLIVEFYAQADGHAFLLNRNYGLFGLGAVGYTGILLNFFENSQFIVRFDYEKGVPYRDPKTGRCILAKVNEPGEMIYKVDQNSTIRGGYLNIPPEDDPRNLFDVFKKGDFWRRTGENVSSHEVAKHISAYPHVIETIVYGLLLKFYDGQAGMAALVLNPKNKDSIQKTMKELPRFLVGRGLPNHAIPRFIRLMDEMPTTVTYKYQAAILRKEGIDRATCGQDNLFVLDPVQFVYTQLDESFYHKLERGNAKL</sequence>
<evidence type="ECO:0000313" key="7">
    <source>
        <dbReference type="EMBL" id="CAG8487513.1"/>
    </source>
</evidence>
<dbReference type="Pfam" id="PF00501">
    <property type="entry name" value="AMP-binding"/>
    <property type="match status" value="1"/>
</dbReference>
<dbReference type="GO" id="GO:0005524">
    <property type="term" value="F:ATP binding"/>
    <property type="evidence" value="ECO:0007669"/>
    <property type="project" value="UniProtKB-KW"/>
</dbReference>
<dbReference type="InterPro" id="IPR000873">
    <property type="entry name" value="AMP-dep_synth/lig_dom"/>
</dbReference>
<evidence type="ECO:0000256" key="3">
    <source>
        <dbReference type="ARBA" id="ARBA00022741"/>
    </source>
</evidence>
<dbReference type="GO" id="GO:0004467">
    <property type="term" value="F:long-chain fatty acid-CoA ligase activity"/>
    <property type="evidence" value="ECO:0007669"/>
    <property type="project" value="TreeGrafter"/>
</dbReference>
<dbReference type="InterPro" id="IPR045851">
    <property type="entry name" value="AMP-bd_C_sf"/>
</dbReference>
<dbReference type="EMBL" id="CAJVPS010000458">
    <property type="protein sequence ID" value="CAG8487513.1"/>
    <property type="molecule type" value="Genomic_DNA"/>
</dbReference>
<dbReference type="PANTHER" id="PTHR43107">
    <property type="entry name" value="LONG-CHAIN FATTY ACID TRANSPORT PROTEIN"/>
    <property type="match status" value="1"/>
</dbReference>
<dbReference type="OrthoDB" id="288590at2759"/>
<keyword evidence="2" id="KW-0436">Ligase</keyword>
<gene>
    <name evidence="7" type="ORF">ALEPTO_LOCUS2808</name>
</gene>
<keyword evidence="8" id="KW-1185">Reference proteome</keyword>
<protein>
    <submittedName>
        <fullName evidence="7">473_t:CDS:1</fullName>
    </submittedName>
</protein>
<dbReference type="GO" id="GO:0044539">
    <property type="term" value="P:long-chain fatty acid import into cell"/>
    <property type="evidence" value="ECO:0007669"/>
    <property type="project" value="TreeGrafter"/>
</dbReference>
<evidence type="ECO:0000313" key="8">
    <source>
        <dbReference type="Proteomes" id="UP000789508"/>
    </source>
</evidence>
<evidence type="ECO:0000256" key="1">
    <source>
        <dbReference type="ARBA" id="ARBA00006432"/>
    </source>
</evidence>
<dbReference type="InterPro" id="IPR042099">
    <property type="entry name" value="ANL_N_sf"/>
</dbReference>
<dbReference type="SUPFAM" id="SSF56801">
    <property type="entry name" value="Acetyl-CoA synthetase-like"/>
    <property type="match status" value="1"/>
</dbReference>
<dbReference type="Proteomes" id="UP000789508">
    <property type="component" value="Unassembled WGS sequence"/>
</dbReference>
<reference evidence="7" key="1">
    <citation type="submission" date="2021-06" db="EMBL/GenBank/DDBJ databases">
        <authorList>
            <person name="Kallberg Y."/>
            <person name="Tangrot J."/>
            <person name="Rosling A."/>
        </authorList>
    </citation>
    <scope>NUCLEOTIDE SEQUENCE</scope>
    <source>
        <strain evidence="7">FL130A</strain>
    </source>
</reference>
<comment type="caution">
    <text evidence="7">The sequence shown here is derived from an EMBL/GenBank/DDBJ whole genome shotgun (WGS) entry which is preliminary data.</text>
</comment>
<evidence type="ECO:0000256" key="2">
    <source>
        <dbReference type="ARBA" id="ARBA00022598"/>
    </source>
</evidence>